<dbReference type="AlphaFoldDB" id="A0A562IG77"/>
<keyword evidence="1" id="KW-0812">Transmembrane</keyword>
<keyword evidence="3" id="KW-1185">Reference proteome</keyword>
<comment type="caution">
    <text evidence="2">The sequence shown here is derived from an EMBL/GenBank/DDBJ whole genome shotgun (WGS) entry which is preliminary data.</text>
</comment>
<reference evidence="2 3" key="1">
    <citation type="submission" date="2019-07" db="EMBL/GenBank/DDBJ databases">
        <title>R&amp;d 2014.</title>
        <authorList>
            <person name="Klenk H.-P."/>
        </authorList>
    </citation>
    <scope>NUCLEOTIDE SEQUENCE [LARGE SCALE GENOMIC DNA]</scope>
    <source>
        <strain evidence="2 3">DSM 43868</strain>
    </source>
</reference>
<evidence type="ECO:0000313" key="2">
    <source>
        <dbReference type="EMBL" id="TWH69604.1"/>
    </source>
</evidence>
<feature type="transmembrane region" description="Helical" evidence="1">
    <location>
        <begin position="20"/>
        <end position="44"/>
    </location>
</feature>
<keyword evidence="1" id="KW-0472">Membrane</keyword>
<feature type="transmembrane region" description="Helical" evidence="1">
    <location>
        <begin position="131"/>
        <end position="148"/>
    </location>
</feature>
<accession>A0A562IG77</accession>
<dbReference type="Pfam" id="PF14325">
    <property type="entry name" value="DUF4383"/>
    <property type="match status" value="1"/>
</dbReference>
<evidence type="ECO:0000313" key="3">
    <source>
        <dbReference type="Proteomes" id="UP000319825"/>
    </source>
</evidence>
<sequence length="152" mass="16131">MTGSMAHSRARRNPADGRALVQRTAAVVGVVFLVVGILGFIPGITTRYDDLYFAGHTSEAKLLGVFQVSILHNIVHLAFGVAGLVLSRTVHGARTFLVGGGAIYLVLWLYGLAIDHKTAANFIPVNSADNWLHLGLGVGMIALGVATTRGRR</sequence>
<dbReference type="EMBL" id="VLKE01000001">
    <property type="protein sequence ID" value="TWH69604.1"/>
    <property type="molecule type" value="Genomic_DNA"/>
</dbReference>
<name>A0A562IG77_MICOL</name>
<organism evidence="2 3">
    <name type="scientific">Micromonospora olivasterospora</name>
    <dbReference type="NCBI Taxonomy" id="1880"/>
    <lineage>
        <taxon>Bacteria</taxon>
        <taxon>Bacillati</taxon>
        <taxon>Actinomycetota</taxon>
        <taxon>Actinomycetes</taxon>
        <taxon>Micromonosporales</taxon>
        <taxon>Micromonosporaceae</taxon>
        <taxon>Micromonospora</taxon>
    </lineage>
</organism>
<evidence type="ECO:0000256" key="1">
    <source>
        <dbReference type="SAM" id="Phobius"/>
    </source>
</evidence>
<protein>
    <submittedName>
        <fullName evidence="2">Uncharacterized protein DUF4383</fullName>
    </submittedName>
</protein>
<feature type="transmembrane region" description="Helical" evidence="1">
    <location>
        <begin position="93"/>
        <end position="111"/>
    </location>
</feature>
<gene>
    <name evidence="2" type="ORF">JD77_04614</name>
</gene>
<keyword evidence="1" id="KW-1133">Transmembrane helix</keyword>
<feature type="transmembrane region" description="Helical" evidence="1">
    <location>
        <begin position="64"/>
        <end position="86"/>
    </location>
</feature>
<dbReference type="Proteomes" id="UP000319825">
    <property type="component" value="Unassembled WGS sequence"/>
</dbReference>
<proteinExistence type="predicted"/>